<feature type="domain" description="SET" evidence="2">
    <location>
        <begin position="28"/>
        <end position="145"/>
    </location>
</feature>
<dbReference type="AlphaFoldDB" id="A0AB34KNQ3"/>
<dbReference type="Pfam" id="PF00856">
    <property type="entry name" value="SET"/>
    <property type="match status" value="1"/>
</dbReference>
<feature type="region of interest" description="Disordered" evidence="1">
    <location>
        <begin position="162"/>
        <end position="183"/>
    </location>
</feature>
<dbReference type="EMBL" id="JAAQHG020000013">
    <property type="protein sequence ID" value="KAL1586659.1"/>
    <property type="molecule type" value="Genomic_DNA"/>
</dbReference>
<evidence type="ECO:0000313" key="4">
    <source>
        <dbReference type="Proteomes" id="UP000803884"/>
    </source>
</evidence>
<dbReference type="InterPro" id="IPR001214">
    <property type="entry name" value="SET_dom"/>
</dbReference>
<keyword evidence="4" id="KW-1185">Reference proteome</keyword>
<evidence type="ECO:0000256" key="1">
    <source>
        <dbReference type="SAM" id="MobiDB-lite"/>
    </source>
</evidence>
<evidence type="ECO:0000259" key="2">
    <source>
        <dbReference type="PROSITE" id="PS50280"/>
    </source>
</evidence>
<protein>
    <recommendedName>
        <fullName evidence="2">SET domain-containing protein</fullName>
    </recommendedName>
</protein>
<feature type="compositionally biased region" description="Basic and acidic residues" evidence="1">
    <location>
        <begin position="1"/>
        <end position="15"/>
    </location>
</feature>
<gene>
    <name evidence="3" type="ORF">WHR41_04469</name>
</gene>
<comment type="caution">
    <text evidence="3">The sequence shown here is derived from an EMBL/GenBank/DDBJ whole genome shotgun (WGS) entry which is preliminary data.</text>
</comment>
<dbReference type="SUPFAM" id="SSF82199">
    <property type="entry name" value="SET domain"/>
    <property type="match status" value="1"/>
</dbReference>
<feature type="compositionally biased region" description="Gly residues" evidence="1">
    <location>
        <begin position="174"/>
        <end position="183"/>
    </location>
</feature>
<dbReference type="GeneID" id="96005913"/>
<dbReference type="InterPro" id="IPR046341">
    <property type="entry name" value="SET_dom_sf"/>
</dbReference>
<proteinExistence type="predicted"/>
<accession>A0AB34KNQ3</accession>
<organism evidence="3 4">
    <name type="scientific">Cladosporium halotolerans</name>
    <dbReference type="NCBI Taxonomy" id="1052096"/>
    <lineage>
        <taxon>Eukaryota</taxon>
        <taxon>Fungi</taxon>
        <taxon>Dikarya</taxon>
        <taxon>Ascomycota</taxon>
        <taxon>Pezizomycotina</taxon>
        <taxon>Dothideomycetes</taxon>
        <taxon>Dothideomycetidae</taxon>
        <taxon>Cladosporiales</taxon>
        <taxon>Cladosporiaceae</taxon>
        <taxon>Cladosporium</taxon>
    </lineage>
</organism>
<dbReference type="RefSeq" id="XP_069229764.1">
    <property type="nucleotide sequence ID" value="XM_069373075.1"/>
</dbReference>
<feature type="compositionally biased region" description="Basic and acidic residues" evidence="1">
    <location>
        <begin position="162"/>
        <end position="173"/>
    </location>
</feature>
<reference evidence="3 4" key="1">
    <citation type="journal article" date="2020" name="Microbiol. Resour. Announc.">
        <title>Draft Genome Sequence of a Cladosporium Species Isolated from the Mesophotic Ascidian Didemnum maculosum.</title>
        <authorList>
            <person name="Gioti A."/>
            <person name="Siaperas R."/>
            <person name="Nikolaivits E."/>
            <person name="Le Goff G."/>
            <person name="Ouazzani J."/>
            <person name="Kotoulas G."/>
            <person name="Topakas E."/>
        </authorList>
    </citation>
    <scope>NUCLEOTIDE SEQUENCE [LARGE SCALE GENOMIC DNA]</scope>
    <source>
        <strain evidence="3 4">TM138-S3</strain>
    </source>
</reference>
<dbReference type="Proteomes" id="UP000803884">
    <property type="component" value="Unassembled WGS sequence"/>
</dbReference>
<dbReference type="Gene3D" id="2.170.270.10">
    <property type="entry name" value="SET domain"/>
    <property type="match status" value="1"/>
</dbReference>
<evidence type="ECO:0000313" key="3">
    <source>
        <dbReference type="EMBL" id="KAL1586659.1"/>
    </source>
</evidence>
<sequence length="183" mass="20234">MSDNDQRSHTAHEGETQSEEMIPLQRCPHLSIKYTPEKGRGVFATAPLPAHTILDTSPVLVLSPTSTATHISHTELNHYTYNWPLPSQQRDSSKTQALILGLGSMFNHSSLRQNVGWTRDVAREVVVYQTLRAVEPGEELCISYGAPGQLTFVDAEAEAVRREEEEEERREVEGGGGLGGIEL</sequence>
<name>A0AB34KNQ3_9PEZI</name>
<dbReference type="PROSITE" id="PS50280">
    <property type="entry name" value="SET"/>
    <property type="match status" value="1"/>
</dbReference>
<feature type="region of interest" description="Disordered" evidence="1">
    <location>
        <begin position="1"/>
        <end position="21"/>
    </location>
</feature>
<dbReference type="CDD" id="cd10540">
    <property type="entry name" value="SET_SpSet7-like"/>
    <property type="match status" value="1"/>
</dbReference>